<keyword evidence="4" id="KW-1185">Reference proteome</keyword>
<feature type="region of interest" description="Disordered" evidence="1">
    <location>
        <begin position="29"/>
        <end position="49"/>
    </location>
</feature>
<evidence type="ECO:0000256" key="1">
    <source>
        <dbReference type="SAM" id="MobiDB-lite"/>
    </source>
</evidence>
<dbReference type="SUPFAM" id="SSF81383">
    <property type="entry name" value="F-box domain"/>
    <property type="match status" value="1"/>
</dbReference>
<dbReference type="Proteomes" id="UP000015100">
    <property type="component" value="Unassembled WGS sequence"/>
</dbReference>
<organism evidence="3 4">
    <name type="scientific">Dactylellina haptotyla (strain CBS 200.50)</name>
    <name type="common">Nematode-trapping fungus</name>
    <name type="synonym">Monacrosporium haptotylum</name>
    <dbReference type="NCBI Taxonomy" id="1284197"/>
    <lineage>
        <taxon>Eukaryota</taxon>
        <taxon>Fungi</taxon>
        <taxon>Dikarya</taxon>
        <taxon>Ascomycota</taxon>
        <taxon>Pezizomycotina</taxon>
        <taxon>Orbiliomycetes</taxon>
        <taxon>Orbiliales</taxon>
        <taxon>Orbiliaceae</taxon>
        <taxon>Dactylellina</taxon>
    </lineage>
</organism>
<name>S8B8F8_DACHA</name>
<sequence>MAQMCIQGPVPVLRWDVDGVPAVDVIAPTAPETTEVTTPTTPSTTPSHSHLANLPDDIVYEICDHLSNNEILNLQLVSSSIRHKLSHRILDAIHSHKTYFLCQDGIKKLERIARIPSLAKRVTHITFDLESPYVGLLKRYWCIGTAMRYPQETRFKMQRWYHNHMRRRLAMQAARSRAGKTKDRNARITQLRRILRRFFSPGHASTLLSDTASTNSLKELDATDPESTNYEDAFHEIFTLFEVHLTSLYSQWQSKADILECITSAFRSLPNLQVLEFIRTDITKEDPSVMLSIWRQYNPELAWLLNSNPEIEDGDLPWTDWFTREALHSHLWEAYPSVLFCAAQAKRRIREVRIGSLSMEYPKAGAMISFFEPYHARISDTTGGQATEEELRGWIERHLEGYSYTFAGLRRLELCLDEKERESYHTNYFEASPLFLETVRNVEELVVWRMPSEVRRERSMEFVVPAGTKMEKLRRLEMGATGSTVNGLVEFIRTNSDSLREVVCQEDTFTANVMEKEDIMRVLETLRDEADLEVFEADFLVGSQEQRLVDEKKYYLSIKITGNWKDLSFCEFEIGIKHCHRWIAEDKESLQTHWVKKNSWEEFTNYIMETDVEDFFKPR</sequence>
<dbReference type="HOGENOM" id="CLU_470869_0_0_1"/>
<dbReference type="Pfam" id="PF00646">
    <property type="entry name" value="F-box"/>
    <property type="match status" value="1"/>
</dbReference>
<evidence type="ECO:0000259" key="2">
    <source>
        <dbReference type="PROSITE" id="PS50181"/>
    </source>
</evidence>
<evidence type="ECO:0000313" key="4">
    <source>
        <dbReference type="Proteomes" id="UP000015100"/>
    </source>
</evidence>
<dbReference type="OMA" id="KRVTHIT"/>
<dbReference type="SMART" id="SM00256">
    <property type="entry name" value="FBOX"/>
    <property type="match status" value="1"/>
</dbReference>
<dbReference type="EMBL" id="AQGS01001196">
    <property type="protein sequence ID" value="EPS35303.1"/>
    <property type="molecule type" value="Genomic_DNA"/>
</dbReference>
<feature type="domain" description="F-box" evidence="2">
    <location>
        <begin position="48"/>
        <end position="97"/>
    </location>
</feature>
<accession>S8B8F8</accession>
<reference evidence="3 4" key="1">
    <citation type="journal article" date="2013" name="PLoS Genet.">
        <title>Genomic mechanisms accounting for the adaptation to parasitism in nematode-trapping fungi.</title>
        <authorList>
            <person name="Meerupati T."/>
            <person name="Andersson K.M."/>
            <person name="Friman E."/>
            <person name="Kumar D."/>
            <person name="Tunlid A."/>
            <person name="Ahren D."/>
        </authorList>
    </citation>
    <scope>NUCLEOTIDE SEQUENCE [LARGE SCALE GENOMIC DNA]</scope>
    <source>
        <strain evidence="3 4">CBS 200.50</strain>
    </source>
</reference>
<dbReference type="InterPro" id="IPR036047">
    <property type="entry name" value="F-box-like_dom_sf"/>
</dbReference>
<dbReference type="OrthoDB" id="5338592at2759"/>
<feature type="compositionally biased region" description="Low complexity" evidence="1">
    <location>
        <begin position="29"/>
        <end position="47"/>
    </location>
</feature>
<dbReference type="InterPro" id="IPR001810">
    <property type="entry name" value="F-box_dom"/>
</dbReference>
<comment type="caution">
    <text evidence="3">The sequence shown here is derived from an EMBL/GenBank/DDBJ whole genome shotgun (WGS) entry which is preliminary data.</text>
</comment>
<protein>
    <recommendedName>
        <fullName evidence="2">F-box domain-containing protein</fullName>
    </recommendedName>
</protein>
<proteinExistence type="predicted"/>
<dbReference type="PROSITE" id="PS50181">
    <property type="entry name" value="FBOX"/>
    <property type="match status" value="1"/>
</dbReference>
<evidence type="ECO:0000313" key="3">
    <source>
        <dbReference type="EMBL" id="EPS35303.1"/>
    </source>
</evidence>
<reference evidence="4" key="2">
    <citation type="submission" date="2013-04" db="EMBL/GenBank/DDBJ databases">
        <title>Genomic mechanisms accounting for the adaptation to parasitism in nematode-trapping fungi.</title>
        <authorList>
            <person name="Ahren D.G."/>
        </authorList>
    </citation>
    <scope>NUCLEOTIDE SEQUENCE [LARGE SCALE GENOMIC DNA]</scope>
    <source>
        <strain evidence="4">CBS 200.50</strain>
    </source>
</reference>
<gene>
    <name evidence="3" type="ORF">H072_11336</name>
</gene>
<dbReference type="AlphaFoldDB" id="S8B8F8"/>